<evidence type="ECO:0000313" key="7">
    <source>
        <dbReference type="EMBL" id="SFR85524.1"/>
    </source>
</evidence>
<keyword evidence="5" id="KW-1003">Cell membrane</keyword>
<accession>A0A1I6K2X2</accession>
<evidence type="ECO:0000256" key="4">
    <source>
        <dbReference type="ARBA" id="ARBA00023136"/>
    </source>
</evidence>
<feature type="transmembrane region" description="Helical" evidence="5">
    <location>
        <begin position="307"/>
        <end position="327"/>
    </location>
</feature>
<dbReference type="AlphaFoldDB" id="A0A1I6K2X2"/>
<feature type="compositionally biased region" description="Basic and acidic residues" evidence="6">
    <location>
        <begin position="76"/>
        <end position="103"/>
    </location>
</feature>
<evidence type="ECO:0000313" key="8">
    <source>
        <dbReference type="Proteomes" id="UP000199062"/>
    </source>
</evidence>
<dbReference type="GO" id="GO:0009977">
    <property type="term" value="F:proton motive force dependent protein transmembrane transporter activity"/>
    <property type="evidence" value="ECO:0007669"/>
    <property type="project" value="TreeGrafter"/>
</dbReference>
<evidence type="ECO:0000256" key="5">
    <source>
        <dbReference type="HAMAP-Rule" id="MF_00902"/>
    </source>
</evidence>
<feature type="transmembrane region" description="Helical" evidence="5">
    <location>
        <begin position="339"/>
        <end position="370"/>
    </location>
</feature>
<keyword evidence="5" id="KW-0813">Transport</keyword>
<evidence type="ECO:0000256" key="1">
    <source>
        <dbReference type="ARBA" id="ARBA00004141"/>
    </source>
</evidence>
<evidence type="ECO:0000256" key="2">
    <source>
        <dbReference type="ARBA" id="ARBA00022692"/>
    </source>
</evidence>
<feature type="compositionally biased region" description="Low complexity" evidence="6">
    <location>
        <begin position="183"/>
        <end position="196"/>
    </location>
</feature>
<feature type="transmembrane region" description="Helical" evidence="5">
    <location>
        <begin position="488"/>
        <end position="506"/>
    </location>
</feature>
<feature type="compositionally biased region" description="Acidic residues" evidence="6">
    <location>
        <begin position="104"/>
        <end position="143"/>
    </location>
</feature>
<feature type="transmembrane region" description="Helical" evidence="5">
    <location>
        <begin position="390"/>
        <end position="415"/>
    </location>
</feature>
<comment type="caution">
    <text evidence="5">Lacks conserved residue(s) required for the propagation of feature annotation.</text>
</comment>
<sequence length="626" mass="66872">MGDRRDTEPGEDDGPAGASGGDPDDDPGDDAGITNDIGGEGDAGNEDDTGNGTDTEVEEDTEESSDSYREQSSIDFDGKMGDPSDYTEGREPPEWVEEVKRESGDDESEGDDETEGDDESVEADEGADESDDGDESDTDEVTGDEITAADPSGGDADDGADDDADDDAYEIGPSEASAVRNEAAPGGPAGHDPVAAGAGGGGGGGGGALGGATAPDDEEMPLTEHVEEMALRFMAVGLVVVGVGAITLFYADELINFLWYSFLGPGQQTCLEGSFLGGRLSVTDACPDSVSPRIYHPLALVLARLKVASLVGIIAALPVAVYQTYRFMRPGLYPRERRYYLAAVPTSLVLAAVGVGFAYFAVLPAMFSYFTNYSEQAAEIAFGLTETFNLIVLMIGFFAIVFQIPLLVMLAIMMGVTTRRWLEDRRLYFWGGFGALAFVFSPDPTGMAPLMVAVTMIGLFEGTLFLLRWTDSDSPLFDPAAFAERRPYAWALAVAAGYLASAAPLPGSYYEQFPALVQSTLEFNDLVAMTPIITAVVLIGLFELLAYLVRNYSRNVRVWDVVNRARVPYWILALVVGYFASPNPPGLQTVEALALPQSEAVAVTAGLIVGFELLILTLRWRKQRME</sequence>
<dbReference type="EMBL" id="FOZK01000001">
    <property type="protein sequence ID" value="SFR85524.1"/>
    <property type="molecule type" value="Genomic_DNA"/>
</dbReference>
<feature type="transmembrane region" description="Helical" evidence="5">
    <location>
        <begin position="230"/>
        <end position="251"/>
    </location>
</feature>
<dbReference type="PANTHER" id="PTHR30371">
    <property type="entry name" value="SEC-INDEPENDENT PROTEIN TRANSLOCASE PROTEIN TATC"/>
    <property type="match status" value="1"/>
</dbReference>
<dbReference type="PRINTS" id="PR01840">
    <property type="entry name" value="TATCFAMILY"/>
</dbReference>
<keyword evidence="3 5" id="KW-1133">Transmembrane helix</keyword>
<comment type="function">
    <text evidence="5">Part of the twin-arginine translocation (Tat) system that transports large folded proteins containing a characteristic twin-arginine motif in their signal peptide across membranes.</text>
</comment>
<gene>
    <name evidence="5" type="primary">tatC</name>
    <name evidence="7" type="ORF">SAMN05216559_0101</name>
</gene>
<evidence type="ECO:0000256" key="6">
    <source>
        <dbReference type="SAM" id="MobiDB-lite"/>
    </source>
</evidence>
<name>A0A1I6K2X2_9EURY</name>
<evidence type="ECO:0000256" key="3">
    <source>
        <dbReference type="ARBA" id="ARBA00022989"/>
    </source>
</evidence>
<dbReference type="RefSeq" id="WP_245778573.1">
    <property type="nucleotide sequence ID" value="NZ_FOZK01000001.1"/>
</dbReference>
<dbReference type="HAMAP" id="MF_00902">
    <property type="entry name" value="TatC"/>
    <property type="match status" value="1"/>
</dbReference>
<keyword evidence="4 5" id="KW-0472">Membrane</keyword>
<keyword evidence="8" id="KW-1185">Reference proteome</keyword>
<organism evidence="7 8">
    <name type="scientific">Halomicrobium zhouii</name>
    <dbReference type="NCBI Taxonomy" id="767519"/>
    <lineage>
        <taxon>Archaea</taxon>
        <taxon>Methanobacteriati</taxon>
        <taxon>Methanobacteriota</taxon>
        <taxon>Stenosarchaea group</taxon>
        <taxon>Halobacteria</taxon>
        <taxon>Halobacteriales</taxon>
        <taxon>Haloarculaceae</taxon>
        <taxon>Halomicrobium</taxon>
    </lineage>
</organism>
<feature type="transmembrane region" description="Helical" evidence="5">
    <location>
        <begin position="600"/>
        <end position="620"/>
    </location>
</feature>
<comment type="subcellular location">
    <subcellularLocation>
        <location evidence="5">Cell membrane</location>
        <topology evidence="5">Multi-pass membrane protein</topology>
    </subcellularLocation>
    <subcellularLocation>
        <location evidence="1">Membrane</location>
        <topology evidence="1">Multi-pass membrane protein</topology>
    </subcellularLocation>
</comment>
<dbReference type="GO" id="GO:0033281">
    <property type="term" value="C:TAT protein transport complex"/>
    <property type="evidence" value="ECO:0007669"/>
    <property type="project" value="UniProtKB-UniRule"/>
</dbReference>
<reference evidence="7 8" key="1">
    <citation type="submission" date="2016-10" db="EMBL/GenBank/DDBJ databases">
        <authorList>
            <person name="de Groot N.N."/>
        </authorList>
    </citation>
    <scope>NUCLEOTIDE SEQUENCE [LARGE SCALE GENOMIC DNA]</scope>
    <source>
        <strain evidence="7 8">CGMCC 1.10457</strain>
    </source>
</reference>
<dbReference type="Pfam" id="PF00902">
    <property type="entry name" value="TatC"/>
    <property type="match status" value="1"/>
</dbReference>
<feature type="transmembrane region" description="Helical" evidence="5">
    <location>
        <begin position="448"/>
        <end position="467"/>
    </location>
</feature>
<feature type="compositionally biased region" description="Low complexity" evidence="6">
    <location>
        <begin position="144"/>
        <end position="154"/>
    </location>
</feature>
<feature type="compositionally biased region" description="Acidic residues" evidence="6">
    <location>
        <begin position="43"/>
        <end position="65"/>
    </location>
</feature>
<dbReference type="GO" id="GO:0065002">
    <property type="term" value="P:intracellular protein transmembrane transport"/>
    <property type="evidence" value="ECO:0007669"/>
    <property type="project" value="TreeGrafter"/>
</dbReference>
<keyword evidence="2 5" id="KW-0812">Transmembrane</keyword>
<dbReference type="GO" id="GO:0043953">
    <property type="term" value="P:protein transport by the Tat complex"/>
    <property type="evidence" value="ECO:0007669"/>
    <property type="project" value="UniProtKB-UniRule"/>
</dbReference>
<proteinExistence type="inferred from homology"/>
<feature type="region of interest" description="Disordered" evidence="6">
    <location>
        <begin position="1"/>
        <end position="218"/>
    </location>
</feature>
<protein>
    <recommendedName>
        <fullName evidence="5">Sec-independent protein translocase protein TatC</fullName>
    </recommendedName>
</protein>
<comment type="similarity">
    <text evidence="5">Belongs to the TatC family.</text>
</comment>
<dbReference type="InterPro" id="IPR002033">
    <property type="entry name" value="TatC"/>
</dbReference>
<dbReference type="Proteomes" id="UP000199062">
    <property type="component" value="Unassembled WGS sequence"/>
</dbReference>
<feature type="transmembrane region" description="Helical" evidence="5">
    <location>
        <begin position="526"/>
        <end position="549"/>
    </location>
</feature>
<keyword evidence="5" id="KW-0811">Translocation</keyword>
<keyword evidence="5" id="KW-0653">Protein transport</keyword>
<feature type="transmembrane region" description="Helical" evidence="5">
    <location>
        <begin position="561"/>
        <end position="580"/>
    </location>
</feature>
<feature type="compositionally biased region" description="Acidic residues" evidence="6">
    <location>
        <begin position="155"/>
        <end position="169"/>
    </location>
</feature>
<feature type="compositionally biased region" description="Gly residues" evidence="6">
    <location>
        <begin position="197"/>
        <end position="210"/>
    </location>
</feature>
<feature type="transmembrane region" description="Helical" evidence="5">
    <location>
        <begin position="427"/>
        <end position="442"/>
    </location>
</feature>
<comment type="subunit">
    <text evidence="5">Forms a complex with TatA.</text>
</comment>
<dbReference type="STRING" id="767519.SAMN05216559_0101"/>
<dbReference type="PANTHER" id="PTHR30371:SF0">
    <property type="entry name" value="SEC-INDEPENDENT PROTEIN TRANSLOCASE PROTEIN TATC, CHLOROPLASTIC-RELATED"/>
    <property type="match status" value="1"/>
</dbReference>